<feature type="region of interest" description="Disordered" evidence="1">
    <location>
        <begin position="226"/>
        <end position="270"/>
    </location>
</feature>
<dbReference type="InterPro" id="IPR036265">
    <property type="entry name" value="HIT-like_sf"/>
</dbReference>
<sequence>MDFAPKPGCPMCGIVSTASRTHLNSPRSPTFPSSPAGPEVLWRDDNFTAYREKVHPVSSKGHVIILFNLHVPSMYTLSSSDVPLLVEIRSLAHRLLSSIATPPSPLLPSPLRSSASNTTPTAPLTNSRSQFRIGFIAPPFKDNKIPVTDHLHVHAYITPHDLCGWWRAVAYGPLAWYALDDLIAEIRESTSNNRVKSGYDNRILAPIDMVPNAGARQGTADGVETTESGIATFDVENSGERTPVSNRSRSPASFLLQPPTPTPSGQHLTP</sequence>
<dbReference type="SUPFAM" id="SSF54197">
    <property type="entry name" value="HIT-like"/>
    <property type="match status" value="1"/>
</dbReference>
<evidence type="ECO:0000256" key="1">
    <source>
        <dbReference type="SAM" id="MobiDB-lite"/>
    </source>
</evidence>
<gene>
    <name evidence="2" type="ORF">BD410DRAFT_738534</name>
</gene>
<reference evidence="2 3" key="1">
    <citation type="submission" date="2018-06" db="EMBL/GenBank/DDBJ databases">
        <title>A transcriptomic atlas of mushroom development highlights an independent origin of complex multicellularity.</title>
        <authorList>
            <consortium name="DOE Joint Genome Institute"/>
            <person name="Krizsan K."/>
            <person name="Almasi E."/>
            <person name="Merenyi Z."/>
            <person name="Sahu N."/>
            <person name="Viragh M."/>
            <person name="Koszo T."/>
            <person name="Mondo S."/>
            <person name="Kiss B."/>
            <person name="Balint B."/>
            <person name="Kues U."/>
            <person name="Barry K."/>
            <person name="Hegedus J.C."/>
            <person name="Henrissat B."/>
            <person name="Johnson J."/>
            <person name="Lipzen A."/>
            <person name="Ohm R."/>
            <person name="Nagy I."/>
            <person name="Pangilinan J."/>
            <person name="Yan J."/>
            <person name="Xiong Y."/>
            <person name="Grigoriev I.V."/>
            <person name="Hibbett D.S."/>
            <person name="Nagy L.G."/>
        </authorList>
    </citation>
    <scope>NUCLEOTIDE SEQUENCE [LARGE SCALE GENOMIC DNA]</scope>
    <source>
        <strain evidence="2 3">SZMC22713</strain>
    </source>
</reference>
<dbReference type="EMBL" id="ML170157">
    <property type="protein sequence ID" value="TDL28809.1"/>
    <property type="molecule type" value="Genomic_DNA"/>
</dbReference>
<dbReference type="STRING" id="50990.A0A4Y7QPI5"/>
<dbReference type="AlphaFoldDB" id="A0A4Y7QPI5"/>
<feature type="region of interest" description="Disordered" evidence="1">
    <location>
        <begin position="107"/>
        <end position="126"/>
    </location>
</feature>
<proteinExistence type="predicted"/>
<dbReference type="VEuPathDB" id="FungiDB:BD410DRAFT_738534"/>
<dbReference type="Proteomes" id="UP000294933">
    <property type="component" value="Unassembled WGS sequence"/>
</dbReference>
<evidence type="ECO:0000313" key="3">
    <source>
        <dbReference type="Proteomes" id="UP000294933"/>
    </source>
</evidence>
<dbReference type="Gene3D" id="3.30.428.10">
    <property type="entry name" value="HIT-like"/>
    <property type="match status" value="1"/>
</dbReference>
<protein>
    <recommendedName>
        <fullName evidence="4">HIT domain-containing protein</fullName>
    </recommendedName>
</protein>
<name>A0A4Y7QPI5_9AGAM</name>
<accession>A0A4Y7QPI5</accession>
<dbReference type="OrthoDB" id="3361363at2759"/>
<evidence type="ECO:0000313" key="2">
    <source>
        <dbReference type="EMBL" id="TDL28809.1"/>
    </source>
</evidence>
<keyword evidence="3" id="KW-1185">Reference proteome</keyword>
<organism evidence="2 3">
    <name type="scientific">Rickenella mellea</name>
    <dbReference type="NCBI Taxonomy" id="50990"/>
    <lineage>
        <taxon>Eukaryota</taxon>
        <taxon>Fungi</taxon>
        <taxon>Dikarya</taxon>
        <taxon>Basidiomycota</taxon>
        <taxon>Agaricomycotina</taxon>
        <taxon>Agaricomycetes</taxon>
        <taxon>Hymenochaetales</taxon>
        <taxon>Rickenellaceae</taxon>
        <taxon>Rickenella</taxon>
    </lineage>
</organism>
<evidence type="ECO:0008006" key="4">
    <source>
        <dbReference type="Google" id="ProtNLM"/>
    </source>
</evidence>
<feature type="compositionally biased region" description="Polar residues" evidence="1">
    <location>
        <begin position="117"/>
        <end position="126"/>
    </location>
</feature>